<dbReference type="InterPro" id="IPR031730">
    <property type="entry name" value="Carbam_trans_C"/>
</dbReference>
<dbReference type="InterPro" id="IPR017945">
    <property type="entry name" value="DHBP_synth_RibB-like_a/b_dom"/>
</dbReference>
<dbReference type="EMBL" id="LRQV01000044">
    <property type="protein sequence ID" value="KXK61306.1"/>
    <property type="molecule type" value="Genomic_DNA"/>
</dbReference>
<evidence type="ECO:0000313" key="4">
    <source>
        <dbReference type="EMBL" id="KXK61306.1"/>
    </source>
</evidence>
<name>A0A136PT38_9ACTN</name>
<dbReference type="SUPFAM" id="SSF53067">
    <property type="entry name" value="Actin-like ATPase domain"/>
    <property type="match status" value="1"/>
</dbReference>
<evidence type="ECO:0000256" key="1">
    <source>
        <dbReference type="ARBA" id="ARBA00006129"/>
    </source>
</evidence>
<reference evidence="4 5" key="1">
    <citation type="submission" date="2016-01" db="EMBL/GenBank/DDBJ databases">
        <title>Whole genome sequence and analysis of Micromonospora rosaria DSM 803, which can produce antibacterial substance rosamicin.</title>
        <authorList>
            <person name="Yang H."/>
            <person name="He X."/>
            <person name="Zhu D."/>
        </authorList>
    </citation>
    <scope>NUCLEOTIDE SEQUENCE [LARGE SCALE GENOMIC DNA]</scope>
    <source>
        <strain evidence="4 5">DSM 803</strain>
    </source>
</reference>
<dbReference type="RefSeq" id="WP_067365527.1">
    <property type="nucleotide sequence ID" value="NZ_JBIUBN010000015.1"/>
</dbReference>
<proteinExistence type="inferred from homology"/>
<dbReference type="InterPro" id="IPR043129">
    <property type="entry name" value="ATPase_NBD"/>
</dbReference>
<dbReference type="GO" id="GO:0003824">
    <property type="term" value="F:catalytic activity"/>
    <property type="evidence" value="ECO:0007669"/>
    <property type="project" value="InterPro"/>
</dbReference>
<dbReference type="SUPFAM" id="SSF55821">
    <property type="entry name" value="YrdC/RibB"/>
    <property type="match status" value="1"/>
</dbReference>
<comment type="caution">
    <text evidence="4">The sequence shown here is derived from an EMBL/GenBank/DDBJ whole genome shotgun (WGS) entry which is preliminary data.</text>
</comment>
<dbReference type="InterPro" id="IPR051338">
    <property type="entry name" value="NodU/CmcH_Carbamoyltrnsfr"/>
</dbReference>
<feature type="domain" description="Carbamoyltransferase" evidence="2">
    <location>
        <begin position="97"/>
        <end position="320"/>
    </location>
</feature>
<organism evidence="4 5">
    <name type="scientific">Micromonospora rosaria</name>
    <dbReference type="NCBI Taxonomy" id="47874"/>
    <lineage>
        <taxon>Bacteria</taxon>
        <taxon>Bacillati</taxon>
        <taxon>Actinomycetota</taxon>
        <taxon>Actinomycetes</taxon>
        <taxon>Micromonosporales</taxon>
        <taxon>Micromonosporaceae</taxon>
        <taxon>Micromonospora</taxon>
    </lineage>
</organism>
<dbReference type="Gene3D" id="3.90.870.20">
    <property type="entry name" value="Carbamoyltransferase, C-terminal domain"/>
    <property type="match status" value="1"/>
</dbReference>
<dbReference type="InterPro" id="IPR003696">
    <property type="entry name" value="Carbtransf_dom"/>
</dbReference>
<evidence type="ECO:0000259" key="3">
    <source>
        <dbReference type="Pfam" id="PF16861"/>
    </source>
</evidence>
<evidence type="ECO:0000259" key="2">
    <source>
        <dbReference type="Pfam" id="PF02543"/>
    </source>
</evidence>
<evidence type="ECO:0000313" key="5">
    <source>
        <dbReference type="Proteomes" id="UP000070620"/>
    </source>
</evidence>
<dbReference type="CDD" id="cd24098">
    <property type="entry name" value="ASKHA_NBD_TobZ_N"/>
    <property type="match status" value="1"/>
</dbReference>
<dbReference type="PANTHER" id="PTHR34847">
    <property type="entry name" value="NODULATION PROTEIN U"/>
    <property type="match status" value="1"/>
</dbReference>
<dbReference type="Pfam" id="PF02543">
    <property type="entry name" value="Carbam_trans_N"/>
    <property type="match status" value="2"/>
</dbReference>
<protein>
    <recommendedName>
        <fullName evidence="6">Carbamoyltransferase</fullName>
    </recommendedName>
</protein>
<dbReference type="PANTHER" id="PTHR34847:SF1">
    <property type="entry name" value="NODULATION PROTEIN U"/>
    <property type="match status" value="1"/>
</dbReference>
<feature type="domain" description="Carbamoyltransferase C-terminal" evidence="3">
    <location>
        <begin position="377"/>
        <end position="544"/>
    </location>
</feature>
<sequence length="555" mass="59270">MLVLGVNFGFHDPSAALVADGRLLALAEQERFSRRKRAPLEMPLDAVTACLETAGVRPADVDAVAWGWDVDRFDPPLPPAPHLDPANALPAGFDAAPPVTPVAHHVAHAASAFWASGFPSAAVLIADGQGEREATSLGVADESGVKLLATYPVNASLGHFYRGAAQYAGLERGASRGEGKLMGLAAYGRPVDPMPLLTGDGQLALDPRVRVPHTADTRSEMRDALRRWWTAHTFPYVSGNTAEQMAYVNFAASAQAALETALVNLAAQARQLTGQRRLVIAGGVAQNCSANAAIVEAGHFDEYYVLPVPHDAGVSYGAALAVAHAEALRTGAPFRPQRLDHAYWGPDVRPEQVAAALHGSGLRAERLPEEELLGRVAAALAEGRIVGWYSGRAEIGPRALGARSLLADPRRRETVLRLNTLKGREVWRPLAPSVLAERFDEYFEAGLASPFMNVRAMTRPAVRSRIAAVVHVDGSARPQAVNRTDSPRYWSLISAFERLTGVPVVLNTSFNLAGEPIVNTPAEAVRTFLAGQLDLLVLQDRLVTRPEPADPGPAG</sequence>
<gene>
    <name evidence="4" type="ORF">AWW66_14285</name>
</gene>
<keyword evidence="5" id="KW-1185">Reference proteome</keyword>
<feature type="domain" description="Carbamoyltransferase" evidence="2">
    <location>
        <begin position="3"/>
        <end position="64"/>
    </location>
</feature>
<accession>A0A136PT38</accession>
<comment type="similarity">
    <text evidence="1">Belongs to the NodU/CmcH family.</text>
</comment>
<dbReference type="AlphaFoldDB" id="A0A136PT38"/>
<dbReference type="Proteomes" id="UP000070620">
    <property type="component" value="Unassembled WGS sequence"/>
</dbReference>
<dbReference type="InterPro" id="IPR038152">
    <property type="entry name" value="Carbam_trans_C_sf"/>
</dbReference>
<evidence type="ECO:0008006" key="6">
    <source>
        <dbReference type="Google" id="ProtNLM"/>
    </source>
</evidence>
<dbReference type="Gene3D" id="3.30.420.40">
    <property type="match status" value="2"/>
</dbReference>
<dbReference type="OrthoDB" id="9780777at2"/>
<dbReference type="Pfam" id="PF16861">
    <property type="entry name" value="Carbam_trans_C"/>
    <property type="match status" value="1"/>
</dbReference>